<evidence type="ECO:0000256" key="1">
    <source>
        <dbReference type="ARBA" id="ARBA00004651"/>
    </source>
</evidence>
<protein>
    <submittedName>
        <fullName evidence="10">Peptide/nickel transport system permease protein</fullName>
    </submittedName>
</protein>
<proteinExistence type="inferred from homology"/>
<feature type="transmembrane region" description="Helical" evidence="7">
    <location>
        <begin position="296"/>
        <end position="318"/>
    </location>
</feature>
<evidence type="ECO:0000313" key="11">
    <source>
        <dbReference type="Proteomes" id="UP000193566"/>
    </source>
</evidence>
<evidence type="ECO:0000256" key="7">
    <source>
        <dbReference type="RuleBase" id="RU363032"/>
    </source>
</evidence>
<gene>
    <name evidence="10" type="ORF">SAMN02745947_03154</name>
</gene>
<comment type="caution">
    <text evidence="10">The sequence shown here is derived from an EMBL/GenBank/DDBJ whole genome shotgun (WGS) entry which is preliminary data.</text>
</comment>
<feature type="transmembrane region" description="Helical" evidence="7">
    <location>
        <begin position="137"/>
        <end position="157"/>
    </location>
</feature>
<dbReference type="InterPro" id="IPR035906">
    <property type="entry name" value="MetI-like_sf"/>
</dbReference>
<feature type="transmembrane region" description="Helical" evidence="7">
    <location>
        <begin position="178"/>
        <end position="198"/>
    </location>
</feature>
<keyword evidence="5 7" id="KW-1133">Transmembrane helix</keyword>
<dbReference type="PANTHER" id="PTHR43163:SF6">
    <property type="entry name" value="DIPEPTIDE TRANSPORT SYSTEM PERMEASE PROTEIN DPPB-RELATED"/>
    <property type="match status" value="1"/>
</dbReference>
<dbReference type="PROSITE" id="PS50928">
    <property type="entry name" value="ABC_TM1"/>
    <property type="match status" value="1"/>
</dbReference>
<sequence length="376" mass="40482">MTSIALTPAEKPLRAAGTDAPEKSTRSSHSVLRYLHRNRWWITRVLALPVHVFVFVVLTFLLVRSMPGDPIRAMLGQNYTPESYAAMQERMGLNGTMFQQLTSYLHGIVNLDLGESIVNGRPVIDELQTRLPATLELALLGLGLSILLSIAASYIAVFHHRSVIAHIIRGYARAAGAVPEYVLAVAGILLFYATLQIVPAPMGRLDVDEIAPPTTTGFPLVDALLAGRPDAFWSTLAHLALPVVVMCAAHSALLIRVLVSALDKEADATATRFRIASGASTRTVVKSIYRRAAPASVTMAGTLFGYLLGGTVILETLFGLSGMGKYALDAVNSGDVVVMQGFLLTVATLSLLVFLLVDVTNMLIDPRRRPGVRTEG</sequence>
<keyword evidence="4 7" id="KW-0812">Transmembrane</keyword>
<dbReference type="SUPFAM" id="SSF161098">
    <property type="entry name" value="MetI-like"/>
    <property type="match status" value="1"/>
</dbReference>
<evidence type="ECO:0000259" key="9">
    <source>
        <dbReference type="PROSITE" id="PS50928"/>
    </source>
</evidence>
<evidence type="ECO:0000256" key="2">
    <source>
        <dbReference type="ARBA" id="ARBA00022448"/>
    </source>
</evidence>
<feature type="domain" description="ABC transmembrane type-1" evidence="9">
    <location>
        <begin position="131"/>
        <end position="364"/>
    </location>
</feature>
<dbReference type="InterPro" id="IPR045621">
    <property type="entry name" value="BPD_transp_1_N"/>
</dbReference>
<keyword evidence="11" id="KW-1185">Reference proteome</keyword>
<reference evidence="10 11" key="1">
    <citation type="submission" date="2017-04" db="EMBL/GenBank/DDBJ databases">
        <authorList>
            <person name="Varghese N."/>
            <person name="Submissions S."/>
        </authorList>
    </citation>
    <scope>NUCLEOTIDE SEQUENCE [LARGE SCALE GENOMIC DNA]</scope>
    <source>
        <strain evidence="10 11">J3</strain>
    </source>
</reference>
<dbReference type="InterPro" id="IPR000515">
    <property type="entry name" value="MetI-like"/>
</dbReference>
<organism evidence="10 11">
    <name type="scientific">Rhodococcus rhodochrous J3</name>
    <dbReference type="NCBI Taxonomy" id="903528"/>
    <lineage>
        <taxon>Bacteria</taxon>
        <taxon>Bacillati</taxon>
        <taxon>Actinomycetota</taxon>
        <taxon>Actinomycetes</taxon>
        <taxon>Mycobacteriales</taxon>
        <taxon>Nocardiaceae</taxon>
        <taxon>Rhodococcus</taxon>
    </lineage>
</organism>
<keyword evidence="2 7" id="KW-0813">Transport</keyword>
<keyword evidence="3" id="KW-1003">Cell membrane</keyword>
<evidence type="ECO:0000256" key="3">
    <source>
        <dbReference type="ARBA" id="ARBA00022475"/>
    </source>
</evidence>
<evidence type="ECO:0000256" key="5">
    <source>
        <dbReference type="ARBA" id="ARBA00022989"/>
    </source>
</evidence>
<dbReference type="Proteomes" id="UP000193566">
    <property type="component" value="Unassembled WGS sequence"/>
</dbReference>
<dbReference type="Pfam" id="PF00528">
    <property type="entry name" value="BPD_transp_1"/>
    <property type="match status" value="1"/>
</dbReference>
<feature type="transmembrane region" description="Helical" evidence="7">
    <location>
        <begin position="231"/>
        <end position="255"/>
    </location>
</feature>
<dbReference type="PANTHER" id="PTHR43163">
    <property type="entry name" value="DIPEPTIDE TRANSPORT SYSTEM PERMEASE PROTEIN DPPB-RELATED"/>
    <property type="match status" value="1"/>
</dbReference>
<dbReference type="EMBL" id="FXAV01000008">
    <property type="protein sequence ID" value="SMG45162.1"/>
    <property type="molecule type" value="Genomic_DNA"/>
</dbReference>
<feature type="region of interest" description="Disordered" evidence="8">
    <location>
        <begin position="1"/>
        <end position="28"/>
    </location>
</feature>
<keyword evidence="6 7" id="KW-0472">Membrane</keyword>
<accession>A0ABY1MCK6</accession>
<dbReference type="Pfam" id="PF19300">
    <property type="entry name" value="BPD_transp_1_N"/>
    <property type="match status" value="1"/>
</dbReference>
<evidence type="ECO:0000256" key="6">
    <source>
        <dbReference type="ARBA" id="ARBA00023136"/>
    </source>
</evidence>
<comment type="subcellular location">
    <subcellularLocation>
        <location evidence="1 7">Cell membrane</location>
        <topology evidence="1 7">Multi-pass membrane protein</topology>
    </subcellularLocation>
</comment>
<evidence type="ECO:0000256" key="4">
    <source>
        <dbReference type="ARBA" id="ARBA00022692"/>
    </source>
</evidence>
<evidence type="ECO:0000313" key="10">
    <source>
        <dbReference type="EMBL" id="SMG45162.1"/>
    </source>
</evidence>
<feature type="transmembrane region" description="Helical" evidence="7">
    <location>
        <begin position="338"/>
        <end position="359"/>
    </location>
</feature>
<name>A0ABY1MCK6_RHORH</name>
<evidence type="ECO:0000256" key="8">
    <source>
        <dbReference type="SAM" id="MobiDB-lite"/>
    </source>
</evidence>
<comment type="similarity">
    <text evidence="7">Belongs to the binding-protein-dependent transport system permease family.</text>
</comment>
<feature type="transmembrane region" description="Helical" evidence="7">
    <location>
        <begin position="41"/>
        <end position="63"/>
    </location>
</feature>
<dbReference type="RefSeq" id="WP_085469531.1">
    <property type="nucleotide sequence ID" value="NZ_FXAV01000008.1"/>
</dbReference>